<dbReference type="AlphaFoldDB" id="A0A1N7C4W5"/>
<evidence type="ECO:0000313" key="2">
    <source>
        <dbReference type="Proteomes" id="UP000186385"/>
    </source>
</evidence>
<protein>
    <submittedName>
        <fullName evidence="1">Uncharacterized protein</fullName>
    </submittedName>
</protein>
<dbReference type="STRING" id="1017273.SAMN05443094_11174"/>
<dbReference type="Proteomes" id="UP000186385">
    <property type="component" value="Unassembled WGS sequence"/>
</dbReference>
<proteinExistence type="predicted"/>
<gene>
    <name evidence="1" type="ORF">SAMN05443094_11174</name>
</gene>
<organism evidence="1 2">
    <name type="scientific">Domibacillus enclensis</name>
    <dbReference type="NCBI Taxonomy" id="1017273"/>
    <lineage>
        <taxon>Bacteria</taxon>
        <taxon>Bacillati</taxon>
        <taxon>Bacillota</taxon>
        <taxon>Bacilli</taxon>
        <taxon>Bacillales</taxon>
        <taxon>Bacillaceae</taxon>
        <taxon>Domibacillus</taxon>
    </lineage>
</organism>
<dbReference type="EMBL" id="FTLX01000011">
    <property type="protein sequence ID" value="SIR58681.1"/>
    <property type="molecule type" value="Genomic_DNA"/>
</dbReference>
<sequence length="38" mass="3997">MKEKLLEAGSEVLVKGIKEVGGLAIELVMDAIKNKGGK</sequence>
<accession>A0A1N7C4W5</accession>
<reference evidence="1 2" key="1">
    <citation type="submission" date="2017-01" db="EMBL/GenBank/DDBJ databases">
        <authorList>
            <person name="Mah S.A."/>
            <person name="Swanson W.J."/>
            <person name="Moy G.W."/>
            <person name="Vacquier V.D."/>
        </authorList>
    </citation>
    <scope>NUCLEOTIDE SEQUENCE [LARGE SCALE GENOMIC DNA]</scope>
    <source>
        <strain evidence="1 2">NIO-1016</strain>
    </source>
</reference>
<name>A0A1N7C4W5_9BACI</name>
<evidence type="ECO:0000313" key="1">
    <source>
        <dbReference type="EMBL" id="SIR58681.1"/>
    </source>
</evidence>